<accession>A0A7D3ZJN1</accession>
<dbReference type="AlphaFoldDB" id="A0A7D3ZJN1"/>
<sequence length="282" mass="31626">MRIGDEPVHKWRAGKARSLFQYLLVHRGRVVLRDKLHDVLWPDSEWSPSSSSLKVAMHAVRQVLRADAAGGGAHGVRILHEDFGYVLHADDVWVDVDEFEALIEAGRMADKSGDSAGALRAYAAAIELYQGDFLAGETADWVVEQREWCKSLALRALDRLSAEALATGAFDELVRWCRRIIDIDPYREPVYRMLMDLHGRFGELGAVRRWHELCVRRLAEELGVPPAEETEEVYVRAMRSGARGVRAVPSAPARPRHLRTVPAAGTGPVRPEPRRRDARISA</sequence>
<feature type="domain" description="OmpR/PhoB-type" evidence="5">
    <location>
        <begin position="1"/>
        <end position="89"/>
    </location>
</feature>
<protein>
    <submittedName>
        <fullName evidence="6">Response regulator receiver and SARP domain-containing protein</fullName>
    </submittedName>
</protein>
<dbReference type="InterPro" id="IPR016032">
    <property type="entry name" value="Sig_transdc_resp-reg_C-effctor"/>
</dbReference>
<gene>
    <name evidence="6" type="ORF">ACTIVE_1538</name>
</gene>
<dbReference type="SMART" id="SM00862">
    <property type="entry name" value="Trans_reg_C"/>
    <property type="match status" value="1"/>
</dbReference>
<dbReference type="Pfam" id="PF00486">
    <property type="entry name" value="Trans_reg_C"/>
    <property type="match status" value="1"/>
</dbReference>
<comment type="similarity">
    <text evidence="1">Belongs to the AfsR/DnrI/RedD regulatory family.</text>
</comment>
<dbReference type="Gene3D" id="1.25.40.10">
    <property type="entry name" value="Tetratricopeptide repeat domain"/>
    <property type="match status" value="1"/>
</dbReference>
<dbReference type="InterPro" id="IPR036388">
    <property type="entry name" value="WH-like_DNA-bd_sf"/>
</dbReference>
<evidence type="ECO:0000256" key="3">
    <source>
        <dbReference type="PROSITE-ProRule" id="PRU01091"/>
    </source>
</evidence>
<evidence type="ECO:0000256" key="1">
    <source>
        <dbReference type="ARBA" id="ARBA00005820"/>
    </source>
</evidence>
<dbReference type="SUPFAM" id="SSF46894">
    <property type="entry name" value="C-terminal effector domain of the bipartite response regulators"/>
    <property type="match status" value="1"/>
</dbReference>
<dbReference type="SUPFAM" id="SSF48452">
    <property type="entry name" value="TPR-like"/>
    <property type="match status" value="1"/>
</dbReference>
<evidence type="ECO:0000256" key="2">
    <source>
        <dbReference type="ARBA" id="ARBA00023125"/>
    </source>
</evidence>
<evidence type="ECO:0000313" key="6">
    <source>
        <dbReference type="EMBL" id="QKG19902.1"/>
    </source>
</evidence>
<dbReference type="PANTHER" id="PTHR35807">
    <property type="entry name" value="TRANSCRIPTIONAL REGULATOR REDD-RELATED"/>
    <property type="match status" value="1"/>
</dbReference>
<dbReference type="SMART" id="SM01043">
    <property type="entry name" value="BTAD"/>
    <property type="match status" value="1"/>
</dbReference>
<dbReference type="InterPro" id="IPR001867">
    <property type="entry name" value="OmpR/PhoB-type_DNA-bd"/>
</dbReference>
<keyword evidence="7" id="KW-1185">Reference proteome</keyword>
<organism evidence="6 7">
    <name type="scientific">Actinomadura verrucosospora</name>
    <dbReference type="NCBI Taxonomy" id="46165"/>
    <lineage>
        <taxon>Bacteria</taxon>
        <taxon>Bacillati</taxon>
        <taxon>Actinomycetota</taxon>
        <taxon>Actinomycetes</taxon>
        <taxon>Streptosporangiales</taxon>
        <taxon>Thermomonosporaceae</taxon>
        <taxon>Actinomadura</taxon>
    </lineage>
</organism>
<feature type="compositionally biased region" description="Basic and acidic residues" evidence="4">
    <location>
        <begin position="271"/>
        <end position="282"/>
    </location>
</feature>
<dbReference type="PANTHER" id="PTHR35807:SF2">
    <property type="entry name" value="TRANSCRIPTIONAL ACTIVATOR DOMAIN"/>
    <property type="match status" value="1"/>
</dbReference>
<dbReference type="EMBL" id="CP053892">
    <property type="protein sequence ID" value="QKG19902.1"/>
    <property type="molecule type" value="Genomic_DNA"/>
</dbReference>
<feature type="DNA-binding region" description="OmpR/PhoB-type" evidence="3">
    <location>
        <begin position="1"/>
        <end position="89"/>
    </location>
</feature>
<evidence type="ECO:0000259" key="5">
    <source>
        <dbReference type="PROSITE" id="PS51755"/>
    </source>
</evidence>
<name>A0A7D3ZJN1_ACTVE</name>
<evidence type="ECO:0000313" key="7">
    <source>
        <dbReference type="Proteomes" id="UP000501240"/>
    </source>
</evidence>
<dbReference type="Proteomes" id="UP000501240">
    <property type="component" value="Chromosome"/>
</dbReference>
<dbReference type="InterPro" id="IPR005158">
    <property type="entry name" value="BTAD"/>
</dbReference>
<dbReference type="GO" id="GO:0006355">
    <property type="term" value="P:regulation of DNA-templated transcription"/>
    <property type="evidence" value="ECO:0007669"/>
    <property type="project" value="InterPro"/>
</dbReference>
<proteinExistence type="inferred from homology"/>
<evidence type="ECO:0000256" key="4">
    <source>
        <dbReference type="SAM" id="MobiDB-lite"/>
    </source>
</evidence>
<dbReference type="Pfam" id="PF03704">
    <property type="entry name" value="BTAD"/>
    <property type="match status" value="1"/>
</dbReference>
<dbReference type="GO" id="GO:0003677">
    <property type="term" value="F:DNA binding"/>
    <property type="evidence" value="ECO:0007669"/>
    <property type="project" value="UniProtKB-UniRule"/>
</dbReference>
<reference evidence="6 7" key="1">
    <citation type="submission" date="2020-05" db="EMBL/GenBank/DDBJ databases">
        <title>Actinomadura verrucosospora NRRL-B18236 (PFL_A860) Genome sequencing and assembly.</title>
        <authorList>
            <person name="Samborskyy M."/>
        </authorList>
    </citation>
    <scope>NUCLEOTIDE SEQUENCE [LARGE SCALE GENOMIC DNA]</scope>
    <source>
        <strain evidence="6 7">NRRL:B18236</strain>
    </source>
</reference>
<feature type="region of interest" description="Disordered" evidence="4">
    <location>
        <begin position="246"/>
        <end position="282"/>
    </location>
</feature>
<dbReference type="InterPro" id="IPR051677">
    <property type="entry name" value="AfsR-DnrI-RedD_regulator"/>
</dbReference>
<dbReference type="Gene3D" id="1.10.10.10">
    <property type="entry name" value="Winged helix-like DNA-binding domain superfamily/Winged helix DNA-binding domain"/>
    <property type="match status" value="1"/>
</dbReference>
<dbReference type="InterPro" id="IPR011990">
    <property type="entry name" value="TPR-like_helical_dom_sf"/>
</dbReference>
<keyword evidence="2 3" id="KW-0238">DNA-binding</keyword>
<dbReference type="PROSITE" id="PS51755">
    <property type="entry name" value="OMPR_PHOB"/>
    <property type="match status" value="1"/>
</dbReference>
<dbReference type="GO" id="GO:0000160">
    <property type="term" value="P:phosphorelay signal transduction system"/>
    <property type="evidence" value="ECO:0007669"/>
    <property type="project" value="InterPro"/>
</dbReference>